<keyword evidence="2" id="KW-1185">Reference proteome</keyword>
<proteinExistence type="predicted"/>
<organism evidence="1 2">
    <name type="scientific">Metabacillus hrfriensis</name>
    <dbReference type="NCBI Taxonomy" id="3048891"/>
    <lineage>
        <taxon>Bacteria</taxon>
        <taxon>Bacillati</taxon>
        <taxon>Bacillota</taxon>
        <taxon>Bacilli</taxon>
        <taxon>Bacillales</taxon>
        <taxon>Bacillaceae</taxon>
        <taxon>Metabacillus</taxon>
    </lineage>
</organism>
<evidence type="ECO:0000313" key="1">
    <source>
        <dbReference type="EMBL" id="WHZ58973.1"/>
    </source>
</evidence>
<protein>
    <submittedName>
        <fullName evidence="1">Effector binding domain-containing protein</fullName>
    </submittedName>
</protein>
<dbReference type="EMBL" id="CP126116">
    <property type="protein sequence ID" value="WHZ58973.1"/>
    <property type="molecule type" value="Genomic_DNA"/>
</dbReference>
<gene>
    <name evidence="1" type="ORF">QLQ22_06435</name>
</gene>
<reference evidence="2" key="1">
    <citation type="journal article" date="2025" name="Aquaculture">
        <title>Assessment of the bioflocculant production and safety properties of Metabacillus hrfriensis sp. nov. based on phenotypic and whole-genome sequencing analysis.</title>
        <authorList>
            <person name="Zhang R."/>
            <person name="Zhao Z."/>
            <person name="Luo L."/>
            <person name="Wang S."/>
            <person name="Guo K."/>
            <person name="Xu W."/>
        </authorList>
    </citation>
    <scope>NUCLEOTIDE SEQUENCE [LARGE SCALE GENOMIC DNA]</scope>
    <source>
        <strain evidence="2">CT-WN-B3</strain>
    </source>
</reference>
<name>A0ACD4RF47_9BACI</name>
<sequence>MDTYHRIQNAIEYIETNLFEDLKIHHVASQAFFSPFHFQRMFQAISGFTVQEYIRNRRLSEAAVLLKKDIPILQIALDCQYGSQESFTRSFSAFAGIPPSKYRKSQISLKLQPKMNFLDFKQRIRGEFQVNKPQIVNLSHIHIIGCEYKTNLNNNAHYEEIPGFYHDFGMNEYYMKIADKLAPGMAYGIACSFKDDGGFSFIIGEEAKESKAILHEPLIHFNIPEGKYAEFKVNGSADSVQNNRRYIYGTWLPQSNFERREGPDFEVTDVLGSSYPDKMKINIYIPVY</sequence>
<evidence type="ECO:0000313" key="2">
    <source>
        <dbReference type="Proteomes" id="UP001226091"/>
    </source>
</evidence>
<dbReference type="Proteomes" id="UP001226091">
    <property type="component" value="Chromosome"/>
</dbReference>
<accession>A0ACD4RF47</accession>